<accession>A0A1F7X113</accession>
<reference evidence="2 3" key="1">
    <citation type="journal article" date="2016" name="Nat. Commun.">
        <title>Thousands of microbial genomes shed light on interconnected biogeochemical processes in an aquifer system.</title>
        <authorList>
            <person name="Anantharaman K."/>
            <person name="Brown C.T."/>
            <person name="Hug L.A."/>
            <person name="Sharon I."/>
            <person name="Castelle C.J."/>
            <person name="Probst A.J."/>
            <person name="Thomas B.C."/>
            <person name="Singh A."/>
            <person name="Wilkins M.J."/>
            <person name="Karaoz U."/>
            <person name="Brodie E.L."/>
            <person name="Williams K.H."/>
            <person name="Hubbard S.S."/>
            <person name="Banfield J.F."/>
        </authorList>
    </citation>
    <scope>NUCLEOTIDE SEQUENCE [LARGE SCALE GENOMIC DNA]</scope>
</reference>
<dbReference type="Proteomes" id="UP000176939">
    <property type="component" value="Unassembled WGS sequence"/>
</dbReference>
<dbReference type="EMBL" id="MGFQ01000038">
    <property type="protein sequence ID" value="OGM08697.1"/>
    <property type="molecule type" value="Genomic_DNA"/>
</dbReference>
<evidence type="ECO:0000256" key="1">
    <source>
        <dbReference type="PROSITE-ProRule" id="PRU00339"/>
    </source>
</evidence>
<dbReference type="SUPFAM" id="SSF48452">
    <property type="entry name" value="TPR-like"/>
    <property type="match status" value="1"/>
</dbReference>
<gene>
    <name evidence="2" type="ORF">A2Z67_00475</name>
</gene>
<dbReference type="AlphaFoldDB" id="A0A1F7X113"/>
<protein>
    <submittedName>
        <fullName evidence="2">Uncharacterized protein</fullName>
    </submittedName>
</protein>
<proteinExistence type="predicted"/>
<name>A0A1F7X113_9BACT</name>
<dbReference type="Gene3D" id="1.25.40.10">
    <property type="entry name" value="Tetratricopeptide repeat domain"/>
    <property type="match status" value="1"/>
</dbReference>
<feature type="repeat" description="TPR" evidence="1">
    <location>
        <begin position="36"/>
        <end position="69"/>
    </location>
</feature>
<comment type="caution">
    <text evidence="2">The sequence shown here is derived from an EMBL/GenBank/DDBJ whole genome shotgun (WGS) entry which is preliminary data.</text>
</comment>
<dbReference type="Pfam" id="PF14559">
    <property type="entry name" value="TPR_19"/>
    <property type="match status" value="1"/>
</dbReference>
<dbReference type="InterPro" id="IPR019734">
    <property type="entry name" value="TPR_rpt"/>
</dbReference>
<dbReference type="PROSITE" id="PS50005">
    <property type="entry name" value="TPR"/>
    <property type="match status" value="1"/>
</dbReference>
<organism evidence="2 3">
    <name type="scientific">Candidatus Woesebacteria bacterium RBG_13_36_22</name>
    <dbReference type="NCBI Taxonomy" id="1802478"/>
    <lineage>
        <taxon>Bacteria</taxon>
        <taxon>Candidatus Woeseibacteriota</taxon>
    </lineage>
</organism>
<dbReference type="SMART" id="SM00028">
    <property type="entry name" value="TPR"/>
    <property type="match status" value="2"/>
</dbReference>
<evidence type="ECO:0000313" key="2">
    <source>
        <dbReference type="EMBL" id="OGM08697.1"/>
    </source>
</evidence>
<sequence length="230" mass="25371">MEMDLAQQAVSAALEGNWEKAIQINTKILDINPQDTDALNRLARAYSECGNLVKARKCVKMVLKIDPVNSIALRAWEKLRCLTKGDTLPLVPTNAESFIEEPGKTKIADLINLGDPKILAKLDAGDEVKFNPHGHRVSVISCEGKYIGRLPDDLGAKLKNLIKMGNEYKVIVKCNETKDVKVFIKEISSCKKGATGPSFTSERIDYVAFTSPELVHNKEDISASSVEEED</sequence>
<evidence type="ECO:0000313" key="3">
    <source>
        <dbReference type="Proteomes" id="UP000176939"/>
    </source>
</evidence>
<keyword evidence="1" id="KW-0802">TPR repeat</keyword>
<dbReference type="InterPro" id="IPR011990">
    <property type="entry name" value="TPR-like_helical_dom_sf"/>
</dbReference>